<proteinExistence type="inferred from homology"/>
<reference evidence="9" key="2">
    <citation type="journal article" date="2015" name="Data Brief">
        <title>Shoot transcriptome of the giant reed, Arundo donax.</title>
        <authorList>
            <person name="Barrero R.A."/>
            <person name="Guerrero F.D."/>
            <person name="Moolhuijzen P."/>
            <person name="Goolsby J.A."/>
            <person name="Tidwell J."/>
            <person name="Bellgard S.E."/>
            <person name="Bellgard M.I."/>
        </authorList>
    </citation>
    <scope>NUCLEOTIDE SEQUENCE</scope>
    <source>
        <tissue evidence="9">Shoot tissue taken approximately 20 cm above the soil surface</tissue>
    </source>
</reference>
<evidence type="ECO:0000256" key="8">
    <source>
        <dbReference type="ARBA" id="ARBA00023242"/>
    </source>
</evidence>
<keyword evidence="7" id="KW-0238">DNA-binding</keyword>
<keyword evidence="5" id="KW-0158">Chromosome</keyword>
<dbReference type="PANTHER" id="PTHR14865:SF2">
    <property type="entry name" value="CST COMPLEX SUBUNIT CTC1"/>
    <property type="match status" value="1"/>
</dbReference>
<evidence type="ECO:0000256" key="1">
    <source>
        <dbReference type="ARBA" id="ARBA00004123"/>
    </source>
</evidence>
<evidence type="ECO:0000256" key="2">
    <source>
        <dbReference type="ARBA" id="ARBA00004574"/>
    </source>
</evidence>
<keyword evidence="8" id="KW-0539">Nucleus</keyword>
<dbReference type="GO" id="GO:0003697">
    <property type="term" value="F:single-stranded DNA binding"/>
    <property type="evidence" value="ECO:0007669"/>
    <property type="project" value="TreeGrafter"/>
</dbReference>
<dbReference type="EMBL" id="GBRH01217594">
    <property type="protein sequence ID" value="JAD80301.1"/>
    <property type="molecule type" value="Transcribed_RNA"/>
</dbReference>
<protein>
    <recommendedName>
        <fullName evidence="4">CST complex subunit CTC1</fullName>
    </recommendedName>
</protein>
<dbReference type="EMBL" id="GBRH01163285">
    <property type="protein sequence ID" value="JAE34611.1"/>
    <property type="molecule type" value="Transcribed_RNA"/>
</dbReference>
<sequence length="107" mass="12109">MLKKHASVIVKNFGIPPDFSCRDVELSSVLGKVLSRLEEKLLKFIILNACWKGTLNVIASVLNPDVLNGFSLEIPQVCNKHMLWINEVFQVDPLEEARRLYGDLENS</sequence>
<comment type="subcellular location">
    <subcellularLocation>
        <location evidence="2">Chromosome</location>
        <location evidence="2">Telomere</location>
    </subcellularLocation>
    <subcellularLocation>
        <location evidence="1">Nucleus</location>
    </subcellularLocation>
</comment>
<dbReference type="GO" id="GO:1990879">
    <property type="term" value="C:CST complex"/>
    <property type="evidence" value="ECO:0007669"/>
    <property type="project" value="TreeGrafter"/>
</dbReference>
<dbReference type="PANTHER" id="PTHR14865">
    <property type="entry name" value="CST COMPLEX SUBUNIT CTC1"/>
    <property type="match status" value="1"/>
</dbReference>
<reference evidence="9" key="1">
    <citation type="submission" date="2014-09" db="EMBL/GenBank/DDBJ databases">
        <authorList>
            <person name="Magalhaes I.L.F."/>
            <person name="Oliveira U."/>
            <person name="Santos F.R."/>
            <person name="Vidigal T.H.D.A."/>
            <person name="Brescovit A.D."/>
            <person name="Santos A.J."/>
        </authorList>
    </citation>
    <scope>NUCLEOTIDE SEQUENCE</scope>
    <source>
        <tissue evidence="9">Shoot tissue taken approximately 20 cm above the soil surface</tissue>
    </source>
</reference>
<dbReference type="AlphaFoldDB" id="A0A0A9CXF6"/>
<accession>A0A0A9CXF6</accession>
<dbReference type="GO" id="GO:0010833">
    <property type="term" value="P:telomere maintenance via telomere lengthening"/>
    <property type="evidence" value="ECO:0007669"/>
    <property type="project" value="TreeGrafter"/>
</dbReference>
<evidence type="ECO:0000256" key="3">
    <source>
        <dbReference type="ARBA" id="ARBA00006332"/>
    </source>
</evidence>
<keyword evidence="6" id="KW-0779">Telomere</keyword>
<evidence type="ECO:0000256" key="6">
    <source>
        <dbReference type="ARBA" id="ARBA00022895"/>
    </source>
</evidence>
<evidence type="ECO:0000256" key="4">
    <source>
        <dbReference type="ARBA" id="ARBA00016175"/>
    </source>
</evidence>
<comment type="similarity">
    <text evidence="3">Belongs to the CTC1 family.</text>
</comment>
<organism evidence="9">
    <name type="scientific">Arundo donax</name>
    <name type="common">Giant reed</name>
    <name type="synonym">Donax arundinaceus</name>
    <dbReference type="NCBI Taxonomy" id="35708"/>
    <lineage>
        <taxon>Eukaryota</taxon>
        <taxon>Viridiplantae</taxon>
        <taxon>Streptophyta</taxon>
        <taxon>Embryophyta</taxon>
        <taxon>Tracheophyta</taxon>
        <taxon>Spermatophyta</taxon>
        <taxon>Magnoliopsida</taxon>
        <taxon>Liliopsida</taxon>
        <taxon>Poales</taxon>
        <taxon>Poaceae</taxon>
        <taxon>PACMAD clade</taxon>
        <taxon>Arundinoideae</taxon>
        <taxon>Arundineae</taxon>
        <taxon>Arundo</taxon>
    </lineage>
</organism>
<dbReference type="InterPro" id="IPR042617">
    <property type="entry name" value="CTC1-like"/>
</dbReference>
<evidence type="ECO:0000256" key="7">
    <source>
        <dbReference type="ARBA" id="ARBA00023125"/>
    </source>
</evidence>
<dbReference type="GO" id="GO:0042162">
    <property type="term" value="F:telomeric DNA binding"/>
    <property type="evidence" value="ECO:0007669"/>
    <property type="project" value="TreeGrafter"/>
</dbReference>
<dbReference type="GO" id="GO:0045740">
    <property type="term" value="P:positive regulation of DNA replication"/>
    <property type="evidence" value="ECO:0007669"/>
    <property type="project" value="TreeGrafter"/>
</dbReference>
<evidence type="ECO:0000256" key="5">
    <source>
        <dbReference type="ARBA" id="ARBA00022454"/>
    </source>
</evidence>
<evidence type="ECO:0000313" key="9">
    <source>
        <dbReference type="EMBL" id="JAD80301.1"/>
    </source>
</evidence>
<name>A0A0A9CXF6_ARUDO</name>